<feature type="transmembrane region" description="Helical" evidence="3">
    <location>
        <begin position="362"/>
        <end position="381"/>
    </location>
</feature>
<feature type="transmembrane region" description="Helical" evidence="3">
    <location>
        <begin position="451"/>
        <end position="473"/>
    </location>
</feature>
<feature type="transmembrane region" description="Helical" evidence="3">
    <location>
        <begin position="388"/>
        <end position="406"/>
    </location>
</feature>
<keyword evidence="3" id="KW-1133">Transmembrane helix</keyword>
<gene>
    <name evidence="4" type="ORF">NHX12_025362</name>
</gene>
<comment type="caution">
    <text evidence="4">The sequence shown here is derived from an EMBL/GenBank/DDBJ whole genome shotgun (WGS) entry which is preliminary data.</text>
</comment>
<keyword evidence="3" id="KW-0472">Membrane</keyword>
<dbReference type="OrthoDB" id="6509908at2759"/>
<dbReference type="GO" id="GO:0008028">
    <property type="term" value="F:monocarboxylic acid transmembrane transporter activity"/>
    <property type="evidence" value="ECO:0007669"/>
    <property type="project" value="TreeGrafter"/>
</dbReference>
<feature type="transmembrane region" description="Helical" evidence="3">
    <location>
        <begin position="412"/>
        <end position="431"/>
    </location>
</feature>
<keyword evidence="5" id="KW-1185">Reference proteome</keyword>
<dbReference type="Pfam" id="PF07690">
    <property type="entry name" value="MFS_1"/>
    <property type="match status" value="1"/>
</dbReference>
<feature type="transmembrane region" description="Helical" evidence="3">
    <location>
        <begin position="204"/>
        <end position="224"/>
    </location>
</feature>
<dbReference type="PANTHER" id="PTHR11360">
    <property type="entry name" value="MONOCARBOXYLATE TRANSPORTER"/>
    <property type="match status" value="1"/>
</dbReference>
<evidence type="ECO:0008006" key="6">
    <source>
        <dbReference type="Google" id="ProtNLM"/>
    </source>
</evidence>
<dbReference type="InterPro" id="IPR036259">
    <property type="entry name" value="MFS_trans_sf"/>
</dbReference>
<feature type="compositionally biased region" description="Low complexity" evidence="2">
    <location>
        <begin position="1"/>
        <end position="22"/>
    </location>
</feature>
<name>A0A9Q0EMN7_9TELE</name>
<sequence length="541" mass="56760">MTSSTTTTTTTTSSTTSTSTSTPDVKDPSPAKGSWGKPESGAPQALDGGWGWVVVVACFMAQFLAYGSPMSVGVLFPEWLNAFQEGKGMTAWVGSLVAGLGLVVSPICSACVEYFGARPVTIFSGVMVAGGLMLSAFAPNIPFLIFSFGVVVGVGCGLVYAATLTITCLYFDKKKGLALGVVTTGSSVGGFLYATVQTKLTEHLGVSGCLLIVGAVALNIIACAGPMRPLTPPKYYLRQRAAFLERAGEKPGPDVEAPRRKPLLPARDAAVAPSAEKRCEEKAFGRRGVCGCSDLVRQIKNKLRDCSRYVQTHAVVCQNRVFMALCISFFLFALGAFPPLLFMEDVALSQGLTEEGAATLPLVSLVAIAAGCGKLALGALVDLPYVDSLYLFTFTLMGSGLGLLLIPLTKCYVGLQLLSLWLGFLSGNWSLTPYVTTKVVGAERLSEAHGILMFFGGSGIALGAPVVGCFYDLTLSYDVAFYFSGGCVLLGGTILLVFALPCADRTQTPFPALEAVRTEPVACVVPDRRCAPAALVVTLVA</sequence>
<evidence type="ECO:0000313" key="5">
    <source>
        <dbReference type="Proteomes" id="UP001148018"/>
    </source>
</evidence>
<feature type="region of interest" description="Disordered" evidence="2">
    <location>
        <begin position="1"/>
        <end position="42"/>
    </location>
</feature>
<reference evidence="4" key="1">
    <citation type="submission" date="2022-07" db="EMBL/GenBank/DDBJ databases">
        <title>Chromosome-level genome of Muraenolepis orangiensis.</title>
        <authorList>
            <person name="Kim J."/>
        </authorList>
    </citation>
    <scope>NUCLEOTIDE SEQUENCE</scope>
    <source>
        <strain evidence="4">KU_S4_2022</strain>
        <tissue evidence="4">Muscle</tissue>
    </source>
</reference>
<feature type="transmembrane region" description="Helical" evidence="3">
    <location>
        <begin position="177"/>
        <end position="198"/>
    </location>
</feature>
<dbReference type="GO" id="GO:0016020">
    <property type="term" value="C:membrane"/>
    <property type="evidence" value="ECO:0007669"/>
    <property type="project" value="UniProtKB-SubCell"/>
</dbReference>
<feature type="transmembrane region" description="Helical" evidence="3">
    <location>
        <begin position="321"/>
        <end position="342"/>
    </location>
</feature>
<evidence type="ECO:0000313" key="4">
    <source>
        <dbReference type="EMBL" id="KAJ3608313.1"/>
    </source>
</evidence>
<dbReference type="InterPro" id="IPR011701">
    <property type="entry name" value="MFS"/>
</dbReference>
<dbReference type="Proteomes" id="UP001148018">
    <property type="component" value="Unassembled WGS sequence"/>
</dbReference>
<dbReference type="AlphaFoldDB" id="A0A9Q0EMN7"/>
<dbReference type="Gene3D" id="1.20.1250.20">
    <property type="entry name" value="MFS general substrate transporter like domains"/>
    <property type="match status" value="2"/>
</dbReference>
<dbReference type="SUPFAM" id="SSF103473">
    <property type="entry name" value="MFS general substrate transporter"/>
    <property type="match status" value="1"/>
</dbReference>
<keyword evidence="3" id="KW-0812">Transmembrane</keyword>
<dbReference type="EMBL" id="JANIIK010000040">
    <property type="protein sequence ID" value="KAJ3608313.1"/>
    <property type="molecule type" value="Genomic_DNA"/>
</dbReference>
<accession>A0A9Q0EMN7</accession>
<organism evidence="4 5">
    <name type="scientific">Muraenolepis orangiensis</name>
    <name type="common">Patagonian moray cod</name>
    <dbReference type="NCBI Taxonomy" id="630683"/>
    <lineage>
        <taxon>Eukaryota</taxon>
        <taxon>Metazoa</taxon>
        <taxon>Chordata</taxon>
        <taxon>Craniata</taxon>
        <taxon>Vertebrata</taxon>
        <taxon>Euteleostomi</taxon>
        <taxon>Actinopterygii</taxon>
        <taxon>Neopterygii</taxon>
        <taxon>Teleostei</taxon>
        <taxon>Neoteleostei</taxon>
        <taxon>Acanthomorphata</taxon>
        <taxon>Zeiogadaria</taxon>
        <taxon>Gadariae</taxon>
        <taxon>Gadiformes</taxon>
        <taxon>Muraenolepidoidei</taxon>
        <taxon>Muraenolepididae</taxon>
        <taxon>Muraenolepis</taxon>
    </lineage>
</organism>
<evidence type="ECO:0000256" key="3">
    <source>
        <dbReference type="SAM" id="Phobius"/>
    </source>
</evidence>
<feature type="transmembrane region" description="Helical" evidence="3">
    <location>
        <begin position="120"/>
        <end position="138"/>
    </location>
</feature>
<proteinExistence type="predicted"/>
<evidence type="ECO:0000256" key="1">
    <source>
        <dbReference type="ARBA" id="ARBA00004141"/>
    </source>
</evidence>
<dbReference type="PANTHER" id="PTHR11360:SF158">
    <property type="entry name" value="MONOCARBOXYLATE TRANSPORTER 9"/>
    <property type="match status" value="1"/>
</dbReference>
<feature type="transmembrane region" description="Helical" evidence="3">
    <location>
        <begin position="89"/>
        <end position="108"/>
    </location>
</feature>
<evidence type="ECO:0000256" key="2">
    <source>
        <dbReference type="SAM" id="MobiDB-lite"/>
    </source>
</evidence>
<feature type="transmembrane region" description="Helical" evidence="3">
    <location>
        <begin position="479"/>
        <end position="500"/>
    </location>
</feature>
<dbReference type="InterPro" id="IPR050327">
    <property type="entry name" value="Proton-linked_MCT"/>
</dbReference>
<protein>
    <recommendedName>
        <fullName evidence="6">Monocarboxylate transporter 9</fullName>
    </recommendedName>
</protein>
<comment type="subcellular location">
    <subcellularLocation>
        <location evidence="1">Membrane</location>
        <topology evidence="1">Multi-pass membrane protein</topology>
    </subcellularLocation>
</comment>
<feature type="transmembrane region" description="Helical" evidence="3">
    <location>
        <begin position="144"/>
        <end position="170"/>
    </location>
</feature>
<feature type="transmembrane region" description="Helical" evidence="3">
    <location>
        <begin position="50"/>
        <end position="69"/>
    </location>
</feature>